<dbReference type="EMBL" id="JACHYB010000002">
    <property type="protein sequence ID" value="MBB3188351.1"/>
    <property type="molecule type" value="Genomic_DNA"/>
</dbReference>
<accession>A0A7W5DSN0</accession>
<organism evidence="1 2">
    <name type="scientific">Microbacter margulisiae</name>
    <dbReference type="NCBI Taxonomy" id="1350067"/>
    <lineage>
        <taxon>Bacteria</taxon>
        <taxon>Pseudomonadati</taxon>
        <taxon>Bacteroidota</taxon>
        <taxon>Bacteroidia</taxon>
        <taxon>Bacteroidales</taxon>
        <taxon>Porphyromonadaceae</taxon>
        <taxon>Microbacter</taxon>
    </lineage>
</organism>
<keyword evidence="2" id="KW-1185">Reference proteome</keyword>
<sequence>MSPLRGYCDVMDIVFYEDIRANAPIHGRTGNQESLSTLERDLGRGLNIPGY</sequence>
<gene>
    <name evidence="1" type="ORF">FHX64_002549</name>
</gene>
<protein>
    <submittedName>
        <fullName evidence="1">Uncharacterized protein</fullName>
    </submittedName>
</protein>
<dbReference type="AlphaFoldDB" id="A0A7W5DSN0"/>
<name>A0A7W5DSN0_9PORP</name>
<evidence type="ECO:0000313" key="1">
    <source>
        <dbReference type="EMBL" id="MBB3188351.1"/>
    </source>
</evidence>
<evidence type="ECO:0000313" key="2">
    <source>
        <dbReference type="Proteomes" id="UP000544222"/>
    </source>
</evidence>
<comment type="caution">
    <text evidence="1">The sequence shown here is derived from an EMBL/GenBank/DDBJ whole genome shotgun (WGS) entry which is preliminary data.</text>
</comment>
<dbReference type="Proteomes" id="UP000544222">
    <property type="component" value="Unassembled WGS sequence"/>
</dbReference>
<reference evidence="1 2" key="1">
    <citation type="submission" date="2020-08" db="EMBL/GenBank/DDBJ databases">
        <title>Genomic Encyclopedia of Type Strains, Phase IV (KMG-IV): sequencing the most valuable type-strain genomes for metagenomic binning, comparative biology and taxonomic classification.</title>
        <authorList>
            <person name="Goeker M."/>
        </authorList>
    </citation>
    <scope>NUCLEOTIDE SEQUENCE [LARGE SCALE GENOMIC DNA]</scope>
    <source>
        <strain evidence="1 2">DSM 27471</strain>
    </source>
</reference>
<proteinExistence type="predicted"/>
<dbReference type="RefSeq" id="WP_183414105.1">
    <property type="nucleotide sequence ID" value="NZ_JACHYB010000002.1"/>
</dbReference>